<keyword evidence="3" id="KW-1185">Reference proteome</keyword>
<reference evidence="2 3" key="1">
    <citation type="submission" date="2022-07" db="EMBL/GenBank/DDBJ databases">
        <authorList>
            <person name="Li W.-J."/>
            <person name="Deng Q.-Q."/>
        </authorList>
    </citation>
    <scope>NUCLEOTIDE SEQUENCE [LARGE SCALE GENOMIC DNA]</scope>
    <source>
        <strain evidence="2 3">SYSU M60028</strain>
    </source>
</reference>
<protein>
    <submittedName>
        <fullName evidence="2">Glycerophosphodiester phosphodiesterase</fullName>
    </submittedName>
</protein>
<dbReference type="InterPro" id="IPR030395">
    <property type="entry name" value="GP_PDE_dom"/>
</dbReference>
<comment type="caution">
    <text evidence="2">The sequence shown here is derived from an EMBL/GenBank/DDBJ whole genome shotgun (WGS) entry which is preliminary data.</text>
</comment>
<dbReference type="Pfam" id="PF03009">
    <property type="entry name" value="GDPD"/>
    <property type="match status" value="1"/>
</dbReference>
<dbReference type="EMBL" id="JANCLU010000015">
    <property type="protein sequence ID" value="MCP8939876.1"/>
    <property type="molecule type" value="Genomic_DNA"/>
</dbReference>
<sequence>MAAPAWLTARPIAHRGLHDRKAGVIENSIGAARAAIAGGFAIECDVQLTRDLDAVVFHDWTLDRLTAATGRVVERTAAELAGLTLRDSADAIPTLAAFLGELAGRTPLVLEIKSAFNGDLRLARRVAEVVGAYNGPVALKSFDPDVVAALRDLAPDRPRGVVGEHDYEHGEWEALTPARKHALRNLLHWPDSRPDFLSWQVKDLETAPPFLARHAIGVPVMSWTVRTPAQRELAAAHADQMVFEGFTP</sequence>
<dbReference type="PANTHER" id="PTHR46211:SF1">
    <property type="entry name" value="GLYCEROPHOSPHODIESTER PHOSPHODIESTERASE, CYTOPLASMIC"/>
    <property type="match status" value="1"/>
</dbReference>
<dbReference type="InterPro" id="IPR017946">
    <property type="entry name" value="PLC-like_Pdiesterase_TIM-brl"/>
</dbReference>
<accession>A0ABT1LFZ2</accession>
<proteinExistence type="predicted"/>
<dbReference type="PROSITE" id="PS51704">
    <property type="entry name" value="GP_PDE"/>
    <property type="match status" value="1"/>
</dbReference>
<feature type="domain" description="GP-PDE" evidence="1">
    <location>
        <begin position="9"/>
        <end position="248"/>
    </location>
</feature>
<evidence type="ECO:0000259" key="1">
    <source>
        <dbReference type="PROSITE" id="PS51704"/>
    </source>
</evidence>
<dbReference type="Gene3D" id="3.20.20.190">
    <property type="entry name" value="Phosphatidylinositol (PI) phosphodiesterase"/>
    <property type="match status" value="1"/>
</dbReference>
<dbReference type="Proteomes" id="UP001205890">
    <property type="component" value="Unassembled WGS sequence"/>
</dbReference>
<name>A0ABT1LFZ2_9HYPH</name>
<evidence type="ECO:0000313" key="2">
    <source>
        <dbReference type="EMBL" id="MCP8939876.1"/>
    </source>
</evidence>
<evidence type="ECO:0000313" key="3">
    <source>
        <dbReference type="Proteomes" id="UP001205890"/>
    </source>
</evidence>
<organism evidence="2 3">
    <name type="scientific">Alsobacter ponti</name>
    <dbReference type="NCBI Taxonomy" id="2962936"/>
    <lineage>
        <taxon>Bacteria</taxon>
        <taxon>Pseudomonadati</taxon>
        <taxon>Pseudomonadota</taxon>
        <taxon>Alphaproteobacteria</taxon>
        <taxon>Hyphomicrobiales</taxon>
        <taxon>Alsobacteraceae</taxon>
        <taxon>Alsobacter</taxon>
    </lineage>
</organism>
<gene>
    <name evidence="2" type="ORF">NK718_15210</name>
</gene>
<dbReference type="SUPFAM" id="SSF51695">
    <property type="entry name" value="PLC-like phosphodiesterases"/>
    <property type="match status" value="1"/>
</dbReference>
<dbReference type="PANTHER" id="PTHR46211">
    <property type="entry name" value="GLYCEROPHOSPHORYL DIESTER PHOSPHODIESTERASE"/>
    <property type="match status" value="1"/>
</dbReference>
<dbReference type="RefSeq" id="WP_254743968.1">
    <property type="nucleotide sequence ID" value="NZ_JANCLU010000015.1"/>
</dbReference>